<accession>U5QP63</accession>
<reference evidence="1 2" key="1">
    <citation type="journal article" date="2013" name="PLoS ONE">
        <title>Cultivation and Complete Genome Sequencing of Gloeobacter kilaueensis sp. nov., from a Lava Cave in Kilauea Caldera, Hawai'i.</title>
        <authorList>
            <person name="Saw J.H."/>
            <person name="Schatz M."/>
            <person name="Brown M.V."/>
            <person name="Kunkel D.D."/>
            <person name="Foster J.S."/>
            <person name="Shick H."/>
            <person name="Christensen S."/>
            <person name="Hou S."/>
            <person name="Wan X."/>
            <person name="Donachie S.P."/>
        </authorList>
    </citation>
    <scope>NUCLEOTIDE SEQUENCE [LARGE SCALE GENOMIC DNA]</scope>
    <source>
        <strain evidence="2">JS</strain>
    </source>
</reference>
<dbReference type="AlphaFoldDB" id="U5QP63"/>
<protein>
    <recommendedName>
        <fullName evidence="3">DUF3288 domain-containing protein</fullName>
    </recommendedName>
</protein>
<dbReference type="KEGG" id="glj:GKIL_4490"/>
<dbReference type="eggNOG" id="ENOG5032Y24">
    <property type="taxonomic scope" value="Bacteria"/>
</dbReference>
<dbReference type="Proteomes" id="UP000017396">
    <property type="component" value="Chromosome"/>
</dbReference>
<dbReference type="EMBL" id="CP003587">
    <property type="protein sequence ID" value="AGY60736.1"/>
    <property type="molecule type" value="Genomic_DNA"/>
</dbReference>
<evidence type="ECO:0008006" key="3">
    <source>
        <dbReference type="Google" id="ProtNLM"/>
    </source>
</evidence>
<dbReference type="Pfam" id="PF11691">
    <property type="entry name" value="DUF3288"/>
    <property type="match status" value="1"/>
</dbReference>
<dbReference type="HOGENOM" id="CLU_160065_1_0_3"/>
<name>U5QP63_GLOK1</name>
<evidence type="ECO:0000313" key="1">
    <source>
        <dbReference type="EMBL" id="AGY60736.1"/>
    </source>
</evidence>
<dbReference type="STRING" id="1183438.GKIL_4490"/>
<dbReference type="InterPro" id="IPR021705">
    <property type="entry name" value="DUF3288"/>
</dbReference>
<proteinExistence type="predicted"/>
<dbReference type="PATRIC" id="fig|1183438.3.peg.4418"/>
<evidence type="ECO:0000313" key="2">
    <source>
        <dbReference type="Proteomes" id="UP000017396"/>
    </source>
</evidence>
<organism evidence="1 2">
    <name type="scientific">Gloeobacter kilaueensis (strain ATCC BAA-2537 / CCAP 1431/1 / ULC 316 / JS1)</name>
    <dbReference type="NCBI Taxonomy" id="1183438"/>
    <lineage>
        <taxon>Bacteria</taxon>
        <taxon>Bacillati</taxon>
        <taxon>Cyanobacteriota</taxon>
        <taxon>Cyanophyceae</taxon>
        <taxon>Gloeobacterales</taxon>
        <taxon>Gloeobacteraceae</taxon>
        <taxon>Gloeobacter</taxon>
    </lineage>
</organism>
<keyword evidence="2" id="KW-1185">Reference proteome</keyword>
<gene>
    <name evidence="1" type="ORF">GKIL_4490</name>
</gene>
<sequence>MNQTHPQYHRDRQTISQLLREEASDYNLAELARLIIRYRGFPGAADLQNDLKALLTNWQLTEEALFERTRHIHISRPVYGSSDASQEDWL</sequence>
<dbReference type="RefSeq" id="WP_023176128.1">
    <property type="nucleotide sequence ID" value="NC_022600.1"/>
</dbReference>